<feature type="region of interest" description="Disordered" evidence="1">
    <location>
        <begin position="167"/>
        <end position="194"/>
    </location>
</feature>
<accession>A0A095SJW5</accession>
<sequence length="236" mass="26660">MAEAMSLSELTERVDALQTRGAEQFDPVAFRFLQSQCKRLAQLRHNSPRTLARLGDAITQLQQRLDDCQKAVEQKWDRQQQPELTPLYEQQAFKSLLRQLSPAPSVSPLAEVLALLKLHGNNTPEPENLDPLRVMLQEQEGNLFAQENAVPQPVNEGPRELKALSRVRAGQQQQRKRRRIEDALTQTPSDAGPLNSHRLVTRAISALQELSPAYLDHFVSYVDTLMVLEKAGKKRG</sequence>
<dbReference type="InterPro" id="IPR021549">
    <property type="entry name" value="DUF2894"/>
</dbReference>
<name>A0A095SJW5_9GAMM</name>
<organism evidence="2 3">
    <name type="scientific">Alcanivorax nanhaiticus</name>
    <dbReference type="NCBI Taxonomy" id="1177154"/>
    <lineage>
        <taxon>Bacteria</taxon>
        <taxon>Pseudomonadati</taxon>
        <taxon>Pseudomonadota</taxon>
        <taxon>Gammaproteobacteria</taxon>
        <taxon>Oceanospirillales</taxon>
        <taxon>Alcanivoracaceae</taxon>
        <taxon>Alcanivorax</taxon>
    </lineage>
</organism>
<dbReference type="PATRIC" id="fig|1177154.3.peg.1827"/>
<dbReference type="OrthoDB" id="6025757at2"/>
<comment type="caution">
    <text evidence="2">The sequence shown here is derived from an EMBL/GenBank/DDBJ whole genome shotgun (WGS) entry which is preliminary data.</text>
</comment>
<protein>
    <recommendedName>
        <fullName evidence="4">DUF2894 domain-containing protein</fullName>
    </recommendedName>
</protein>
<keyword evidence="3" id="KW-1185">Reference proteome</keyword>
<reference evidence="2 3" key="1">
    <citation type="submission" date="2012-09" db="EMBL/GenBank/DDBJ databases">
        <title>Genome Sequence of alkane-degrading Bacterium Alcanivorax sp. 19-m-6.</title>
        <authorList>
            <person name="Lai Q."/>
            <person name="Shao Z."/>
        </authorList>
    </citation>
    <scope>NUCLEOTIDE SEQUENCE [LARGE SCALE GENOMIC DNA]</scope>
    <source>
        <strain evidence="2 3">19-m-6</strain>
    </source>
</reference>
<evidence type="ECO:0000313" key="2">
    <source>
        <dbReference type="EMBL" id="KGD64882.1"/>
    </source>
</evidence>
<dbReference type="eggNOG" id="ENOG5031XRK">
    <property type="taxonomic scope" value="Bacteria"/>
</dbReference>
<dbReference type="AlphaFoldDB" id="A0A095SJW5"/>
<dbReference type="Pfam" id="PF11445">
    <property type="entry name" value="DUF2894"/>
    <property type="match status" value="1"/>
</dbReference>
<evidence type="ECO:0000256" key="1">
    <source>
        <dbReference type="SAM" id="MobiDB-lite"/>
    </source>
</evidence>
<proteinExistence type="predicted"/>
<dbReference type="RefSeq" id="WP_035232356.1">
    <property type="nucleotide sequence ID" value="NZ_ARXV01000006.1"/>
</dbReference>
<evidence type="ECO:0000313" key="3">
    <source>
        <dbReference type="Proteomes" id="UP000029444"/>
    </source>
</evidence>
<gene>
    <name evidence="2" type="ORF">Y5S_01790</name>
</gene>
<dbReference type="STRING" id="1177154.Y5S_01790"/>
<dbReference type="Proteomes" id="UP000029444">
    <property type="component" value="Unassembled WGS sequence"/>
</dbReference>
<evidence type="ECO:0008006" key="4">
    <source>
        <dbReference type="Google" id="ProtNLM"/>
    </source>
</evidence>
<dbReference type="EMBL" id="ARXV01000006">
    <property type="protein sequence ID" value="KGD64882.1"/>
    <property type="molecule type" value="Genomic_DNA"/>
</dbReference>